<gene>
    <name evidence="4" type="ORF">DQ384_13585</name>
</gene>
<sequence>MADPRQRGHRDGRRTQAPHRGPGLRRHSPGDLELRHDSPGDSGLRRMTPMDVASPAEGGGEEGYTAALEMADQAVARLEETVARVSGTGGGPEHANALVQAGSASVLLGQLELTVPAHDTARRAVAVALRARYDDALLRLGAVPAPAQAAPAMPYGPAPWIQVGPGQWMPLPPATVPGMPPGYALPPGYGLPYAVPQGYSVPVPYPGHTGYPGHTVLPGQTVPPGPGVPPAQGAPPAQTGPSGDTAPQAHTAPAAHAAQTMGRPAASAHTAPPGHQFAQPPGHQYTQPLGQPYPQAYTQPFTQSFGRPMPPGPGAPMYRMPAYAPPPRVSWWRTLKKSIGDLPPEVRKLGGVAMSALTVMGALLVAFSFYASWFGHLTYERNQRIMVDEINDKFKIAAAIAAAPQPGDPNLAANPPRGEPIALLEIPRIGVHEAVVQGTGTAELRSAVGHYRPSSMPGQVGNAVLAGHRDLYGAPLARIGELKSGDKITVTTQEGKFSYTVETTLRARTGEQDFISQATIVNRLTLLTTLESGGGGRLAVVARLDGQVASLKTQDENQVKVDELGLGRDPTAWWPSIGWGVVFFGLLTGTFALYRRWRRASAYVLTTPALLAMVLIWFEALARLFPSTF</sequence>
<feature type="compositionally biased region" description="Polar residues" evidence="2">
    <location>
        <begin position="296"/>
        <end position="305"/>
    </location>
</feature>
<feature type="compositionally biased region" description="Pro residues" evidence="2">
    <location>
        <begin position="221"/>
        <end position="233"/>
    </location>
</feature>
<evidence type="ECO:0000313" key="5">
    <source>
        <dbReference type="Proteomes" id="UP000253094"/>
    </source>
</evidence>
<comment type="caution">
    <text evidence="4">The sequence shown here is derived from an EMBL/GenBank/DDBJ whole genome shotgun (WGS) entry which is preliminary data.</text>
</comment>
<feature type="compositionally biased region" description="Basic and acidic residues" evidence="2">
    <location>
        <begin position="28"/>
        <end position="39"/>
    </location>
</feature>
<feature type="region of interest" description="Disordered" evidence="2">
    <location>
        <begin position="215"/>
        <end position="313"/>
    </location>
</feature>
<organism evidence="4 5">
    <name type="scientific">Sphaerisporangium album</name>
    <dbReference type="NCBI Taxonomy" id="509200"/>
    <lineage>
        <taxon>Bacteria</taxon>
        <taxon>Bacillati</taxon>
        <taxon>Actinomycetota</taxon>
        <taxon>Actinomycetes</taxon>
        <taxon>Streptosporangiales</taxon>
        <taxon>Streptosporangiaceae</taxon>
        <taxon>Sphaerisporangium</taxon>
    </lineage>
</organism>
<keyword evidence="3" id="KW-1133">Transmembrane helix</keyword>
<feature type="region of interest" description="Disordered" evidence="2">
    <location>
        <begin position="1"/>
        <end position="61"/>
    </location>
</feature>
<dbReference type="AlphaFoldDB" id="A0A367FMM6"/>
<accession>A0A367FMM6</accession>
<feature type="compositionally biased region" description="Low complexity" evidence="2">
    <location>
        <begin position="234"/>
        <end position="259"/>
    </location>
</feature>
<keyword evidence="5" id="KW-1185">Reference proteome</keyword>
<evidence type="ECO:0000256" key="1">
    <source>
        <dbReference type="ARBA" id="ARBA00022801"/>
    </source>
</evidence>
<feature type="transmembrane region" description="Helical" evidence="3">
    <location>
        <begin position="600"/>
        <end position="618"/>
    </location>
</feature>
<keyword evidence="3" id="KW-0472">Membrane</keyword>
<name>A0A367FMM6_9ACTN</name>
<dbReference type="Proteomes" id="UP000253094">
    <property type="component" value="Unassembled WGS sequence"/>
</dbReference>
<dbReference type="Gene3D" id="2.40.260.10">
    <property type="entry name" value="Sortase"/>
    <property type="match status" value="1"/>
</dbReference>
<dbReference type="NCBIfam" id="TIGR01076">
    <property type="entry name" value="sortase_fam"/>
    <property type="match status" value="1"/>
</dbReference>
<dbReference type="Pfam" id="PF04203">
    <property type="entry name" value="Sortase"/>
    <property type="match status" value="1"/>
</dbReference>
<dbReference type="InterPro" id="IPR005754">
    <property type="entry name" value="Sortase"/>
</dbReference>
<proteinExistence type="predicted"/>
<feature type="transmembrane region" description="Helical" evidence="3">
    <location>
        <begin position="572"/>
        <end position="593"/>
    </location>
</feature>
<evidence type="ECO:0000256" key="3">
    <source>
        <dbReference type="SAM" id="Phobius"/>
    </source>
</evidence>
<dbReference type="EMBL" id="QOIL01000006">
    <property type="protein sequence ID" value="RCG30977.1"/>
    <property type="molecule type" value="Genomic_DNA"/>
</dbReference>
<dbReference type="SUPFAM" id="SSF63817">
    <property type="entry name" value="Sortase"/>
    <property type="match status" value="1"/>
</dbReference>
<protein>
    <submittedName>
        <fullName evidence="4">Sortase</fullName>
    </submittedName>
</protein>
<evidence type="ECO:0000256" key="2">
    <source>
        <dbReference type="SAM" id="MobiDB-lite"/>
    </source>
</evidence>
<dbReference type="InterPro" id="IPR023365">
    <property type="entry name" value="Sortase_dom-sf"/>
</dbReference>
<keyword evidence="1" id="KW-0378">Hydrolase</keyword>
<dbReference type="GO" id="GO:0016787">
    <property type="term" value="F:hydrolase activity"/>
    <property type="evidence" value="ECO:0007669"/>
    <property type="project" value="UniProtKB-KW"/>
</dbReference>
<evidence type="ECO:0000313" key="4">
    <source>
        <dbReference type="EMBL" id="RCG30977.1"/>
    </source>
</evidence>
<keyword evidence="3" id="KW-0812">Transmembrane</keyword>
<reference evidence="4 5" key="1">
    <citation type="submission" date="2018-06" db="EMBL/GenBank/DDBJ databases">
        <title>Sphaerisporangium craniellae sp. nov., isolated from a marine sponge in the South China Sea.</title>
        <authorList>
            <person name="Li L."/>
        </authorList>
    </citation>
    <scope>NUCLEOTIDE SEQUENCE [LARGE SCALE GENOMIC DNA]</scope>
    <source>
        <strain evidence="4 5">CCTCC AA 208026</strain>
    </source>
</reference>